<dbReference type="AlphaFoldDB" id="A0A6B8KB68"/>
<keyword evidence="2" id="KW-1185">Reference proteome</keyword>
<accession>A0A6B8KB68</accession>
<dbReference type="KEGG" id="mhey:H2LOC_007820"/>
<evidence type="ECO:0000313" key="1">
    <source>
        <dbReference type="EMBL" id="QGM45614.1"/>
    </source>
</evidence>
<dbReference type="OrthoDB" id="8447818at2"/>
<dbReference type="EMBL" id="CP046052">
    <property type="protein sequence ID" value="QGM45614.1"/>
    <property type="molecule type" value="Genomic_DNA"/>
</dbReference>
<organism evidence="1 2">
    <name type="scientific">Methylocystis heyeri</name>
    <dbReference type="NCBI Taxonomy" id="391905"/>
    <lineage>
        <taxon>Bacteria</taxon>
        <taxon>Pseudomonadati</taxon>
        <taxon>Pseudomonadota</taxon>
        <taxon>Alphaproteobacteria</taxon>
        <taxon>Hyphomicrobiales</taxon>
        <taxon>Methylocystaceae</taxon>
        <taxon>Methylocystis</taxon>
    </lineage>
</organism>
<sequence>MSDDVIPKIGSPLDGSDSLRLINKSAINPLLGSMNSTHLNEIERLSALVKQFSPPVMPELEGLTKMADIASAHLKEMDRLSAFAKQFQAPVIPEVERFANISNLASAHLKEMERLSTSAKQFGTYICPEVEALSKYSRAASLAIAPFSAETGRSLWESRIAGKLGAFNRPWALEGALGISVTGFARLARISDAAHYSQPFDEPVAELFREELGFGIEADESADAEARDAAAVEAGLHPGLIAFPREEYGDVICAAGFQFEFAVAPLPVAIEDGDPGAVLDPRHNEVLTNLELSLRYAIEAKLSALDGDAWVKRRVPPKLRDEWQALQAKDRQDGRSVYGLIHYADFSHLESIIAQKNNWSDAFGAIFGNKEFFCLALRQLCQIRNAVSHRRPLGRADVLMLFAQSTRIYKALGLKVFR</sequence>
<proteinExistence type="predicted"/>
<reference evidence="1 2" key="1">
    <citation type="submission" date="2019-11" db="EMBL/GenBank/DDBJ databases">
        <title>The genome sequence of Methylocystis heyeri.</title>
        <authorList>
            <person name="Oshkin I.Y."/>
            <person name="Miroshnikov K."/>
            <person name="Dedysh S.N."/>
        </authorList>
    </citation>
    <scope>NUCLEOTIDE SEQUENCE [LARGE SCALE GENOMIC DNA]</scope>
    <source>
        <strain evidence="1 2">H2</strain>
    </source>
</reference>
<protein>
    <submittedName>
        <fullName evidence="1">Uncharacterized protein</fullName>
    </submittedName>
</protein>
<dbReference type="Proteomes" id="UP000309061">
    <property type="component" value="Chromosome"/>
</dbReference>
<gene>
    <name evidence="1" type="ORF">H2LOC_007820</name>
</gene>
<name>A0A6B8KB68_9HYPH</name>
<dbReference type="RefSeq" id="WP_136495887.1">
    <property type="nucleotide sequence ID" value="NZ_CP046052.1"/>
</dbReference>
<evidence type="ECO:0000313" key="2">
    <source>
        <dbReference type="Proteomes" id="UP000309061"/>
    </source>
</evidence>